<dbReference type="Proteomes" id="UP000295083">
    <property type="component" value="Unassembled WGS sequence"/>
</dbReference>
<accession>A0A4R8PYL9</accession>
<proteinExistence type="predicted"/>
<dbReference type="EMBL" id="QAPG01000253">
    <property type="protein sequence ID" value="TDZ29480.1"/>
    <property type="molecule type" value="Genomic_DNA"/>
</dbReference>
<reference evidence="1 2" key="1">
    <citation type="submission" date="2018-11" db="EMBL/GenBank/DDBJ databases">
        <title>Genome sequence and assembly of Colletotrichum spinosum.</title>
        <authorList>
            <person name="Gan P."/>
            <person name="Shirasu K."/>
        </authorList>
    </citation>
    <scope>NUCLEOTIDE SEQUENCE [LARGE SCALE GENOMIC DNA]</scope>
    <source>
        <strain evidence="1 2">CBS 515.97</strain>
    </source>
</reference>
<keyword evidence="2" id="KW-1185">Reference proteome</keyword>
<evidence type="ECO:0000313" key="2">
    <source>
        <dbReference type="Proteomes" id="UP000295083"/>
    </source>
</evidence>
<sequence length="52" mass="6170">MIIFSLNILLENKAISKAEKNKIKIIKKNLILKSKVFEDNSRYFKYILEVAR</sequence>
<protein>
    <submittedName>
        <fullName evidence="1">Uncharacterized protein</fullName>
    </submittedName>
</protein>
<comment type="caution">
    <text evidence="1">The sequence shown here is derived from an EMBL/GenBank/DDBJ whole genome shotgun (WGS) entry which is preliminary data.</text>
</comment>
<evidence type="ECO:0000313" key="1">
    <source>
        <dbReference type="EMBL" id="TDZ29480.1"/>
    </source>
</evidence>
<name>A0A4R8PYL9_9PEZI</name>
<gene>
    <name evidence="1" type="ORF">C8035_v005597</name>
</gene>
<dbReference type="AlphaFoldDB" id="A0A4R8PYL9"/>
<organism evidence="1 2">
    <name type="scientific">Colletotrichum spinosum</name>
    <dbReference type="NCBI Taxonomy" id="1347390"/>
    <lineage>
        <taxon>Eukaryota</taxon>
        <taxon>Fungi</taxon>
        <taxon>Dikarya</taxon>
        <taxon>Ascomycota</taxon>
        <taxon>Pezizomycotina</taxon>
        <taxon>Sordariomycetes</taxon>
        <taxon>Hypocreomycetidae</taxon>
        <taxon>Glomerellales</taxon>
        <taxon>Glomerellaceae</taxon>
        <taxon>Colletotrichum</taxon>
        <taxon>Colletotrichum orbiculare species complex</taxon>
    </lineage>
</organism>